<evidence type="ECO:0000313" key="4">
    <source>
        <dbReference type="Proteomes" id="UP000652761"/>
    </source>
</evidence>
<sequence>MEMDDPAEEPREMDADLDAERGPREPPKIWRLDESVVNRIAAGEVVQRPASAVKELVENSLDAGSTSVSVVVKDGGLKLIQVSDNGHGIRISNQGRHVPYLISCGLFQVENLFYNMIARKKTLQNSNDDYSKIHGANRADVHTVAACSKLDAIRSVYGISVARDLMEITASDDGPTDSVFTMDGFISNANYTAKKTTMVLFINGQKTSFLKMRDYWRDVMGWTFSFMEDDKS</sequence>
<dbReference type="SUPFAM" id="SSF55874">
    <property type="entry name" value="ATPase domain of HSP90 chaperone/DNA topoisomerase II/histidine kinase"/>
    <property type="match status" value="1"/>
</dbReference>
<dbReference type="EMBL" id="NMUH01000089">
    <property type="protein sequence ID" value="MQL71155.1"/>
    <property type="molecule type" value="Genomic_DNA"/>
</dbReference>
<comment type="similarity">
    <text evidence="1">Belongs to the DNA mismatch repair MutL/HexB family.</text>
</comment>
<name>A0A843TJE7_COLES</name>
<dbReference type="PANTHER" id="PTHR10073">
    <property type="entry name" value="DNA MISMATCH REPAIR PROTEIN MLH, PMS, MUTL"/>
    <property type="match status" value="1"/>
</dbReference>
<organism evidence="3 4">
    <name type="scientific">Colocasia esculenta</name>
    <name type="common">Wild taro</name>
    <name type="synonym">Arum esculentum</name>
    <dbReference type="NCBI Taxonomy" id="4460"/>
    <lineage>
        <taxon>Eukaryota</taxon>
        <taxon>Viridiplantae</taxon>
        <taxon>Streptophyta</taxon>
        <taxon>Embryophyta</taxon>
        <taxon>Tracheophyta</taxon>
        <taxon>Spermatophyta</taxon>
        <taxon>Magnoliopsida</taxon>
        <taxon>Liliopsida</taxon>
        <taxon>Araceae</taxon>
        <taxon>Aroideae</taxon>
        <taxon>Colocasieae</taxon>
        <taxon>Colocasia</taxon>
    </lineage>
</organism>
<evidence type="ECO:0000256" key="1">
    <source>
        <dbReference type="ARBA" id="ARBA00006082"/>
    </source>
</evidence>
<feature type="compositionally biased region" description="Basic and acidic residues" evidence="2">
    <location>
        <begin position="8"/>
        <end position="27"/>
    </location>
</feature>
<dbReference type="Gene3D" id="3.30.565.10">
    <property type="entry name" value="Histidine kinase-like ATPase, C-terminal domain"/>
    <property type="match status" value="1"/>
</dbReference>
<dbReference type="Pfam" id="PF13589">
    <property type="entry name" value="HATPase_c_3"/>
    <property type="match status" value="1"/>
</dbReference>
<dbReference type="GO" id="GO:0016887">
    <property type="term" value="F:ATP hydrolysis activity"/>
    <property type="evidence" value="ECO:0007669"/>
    <property type="project" value="InterPro"/>
</dbReference>
<dbReference type="InterPro" id="IPR038973">
    <property type="entry name" value="MutL/Mlh/Pms-like"/>
</dbReference>
<proteinExistence type="inferred from homology"/>
<dbReference type="Proteomes" id="UP000652761">
    <property type="component" value="Unassembled WGS sequence"/>
</dbReference>
<dbReference type="GO" id="GO:0006298">
    <property type="term" value="P:mismatch repair"/>
    <property type="evidence" value="ECO:0007669"/>
    <property type="project" value="InterPro"/>
</dbReference>
<dbReference type="PANTHER" id="PTHR10073:SF12">
    <property type="entry name" value="DNA MISMATCH REPAIR PROTEIN MLH1"/>
    <property type="match status" value="1"/>
</dbReference>
<gene>
    <name evidence="3" type="ORF">Taro_003439</name>
</gene>
<dbReference type="GO" id="GO:0032389">
    <property type="term" value="C:MutLalpha complex"/>
    <property type="evidence" value="ECO:0007669"/>
    <property type="project" value="TreeGrafter"/>
</dbReference>
<dbReference type="OrthoDB" id="602941at2759"/>
<dbReference type="GO" id="GO:0140664">
    <property type="term" value="F:ATP-dependent DNA damage sensor activity"/>
    <property type="evidence" value="ECO:0007669"/>
    <property type="project" value="InterPro"/>
</dbReference>
<reference evidence="3" key="1">
    <citation type="submission" date="2017-07" db="EMBL/GenBank/DDBJ databases">
        <title>Taro Niue Genome Assembly and Annotation.</title>
        <authorList>
            <person name="Atibalentja N."/>
            <person name="Keating K."/>
            <person name="Fields C.J."/>
        </authorList>
    </citation>
    <scope>NUCLEOTIDE SEQUENCE</scope>
    <source>
        <strain evidence="3">Niue_2</strain>
        <tissue evidence="3">Leaf</tissue>
    </source>
</reference>
<keyword evidence="4" id="KW-1185">Reference proteome</keyword>
<evidence type="ECO:0000313" key="3">
    <source>
        <dbReference type="EMBL" id="MQL71155.1"/>
    </source>
</evidence>
<evidence type="ECO:0000256" key="2">
    <source>
        <dbReference type="SAM" id="MobiDB-lite"/>
    </source>
</evidence>
<dbReference type="InterPro" id="IPR036890">
    <property type="entry name" value="HATPase_C_sf"/>
</dbReference>
<feature type="region of interest" description="Disordered" evidence="2">
    <location>
        <begin position="1"/>
        <end position="27"/>
    </location>
</feature>
<protein>
    <submittedName>
        <fullName evidence="3">Uncharacterized protein</fullName>
    </submittedName>
</protein>
<dbReference type="AlphaFoldDB" id="A0A843TJE7"/>
<comment type="caution">
    <text evidence="3">The sequence shown here is derived from an EMBL/GenBank/DDBJ whole genome shotgun (WGS) entry which is preliminary data.</text>
</comment>
<accession>A0A843TJE7</accession>